<accession>A0A150G5P5</accession>
<proteinExistence type="predicted"/>
<feature type="transmembrane region" description="Helical" evidence="2">
    <location>
        <begin position="215"/>
        <end position="236"/>
    </location>
</feature>
<feature type="region of interest" description="Disordered" evidence="1">
    <location>
        <begin position="247"/>
        <end position="283"/>
    </location>
</feature>
<organism evidence="3 4">
    <name type="scientific">Gonium pectorale</name>
    <name type="common">Green alga</name>
    <dbReference type="NCBI Taxonomy" id="33097"/>
    <lineage>
        <taxon>Eukaryota</taxon>
        <taxon>Viridiplantae</taxon>
        <taxon>Chlorophyta</taxon>
        <taxon>core chlorophytes</taxon>
        <taxon>Chlorophyceae</taxon>
        <taxon>CS clade</taxon>
        <taxon>Chlamydomonadales</taxon>
        <taxon>Volvocaceae</taxon>
        <taxon>Gonium</taxon>
    </lineage>
</organism>
<gene>
    <name evidence="3" type="ORF">GPECTOR_58g600</name>
</gene>
<sequence length="283" mass="28384">MWLDLAGLAVAPSFAAHSFLSTYREGSGGGGAVANIGAGEVDGGGLGGVFGAGVDGALSGGGGSGLGVPWVSGGAGSTTAGGLAQVAAAASAAATVKAWRLQMLLRGLHLAFVAAPLALALLPGSVRGRRRNHLLLLHGFLDLMAVSAVTVPRPWGAALLPAPVAWFASLRRLNLQWLLRCVLEPCLSQVWLVLAGMPSLFAVTRESFGGWRAPAFAFVATCVLCRMGLSLATDILTRRRFLRHRRGDGDGDGGGGGGAGASGGSRTARVVGGGGVGSGHLTE</sequence>
<evidence type="ECO:0000256" key="2">
    <source>
        <dbReference type="SAM" id="Phobius"/>
    </source>
</evidence>
<protein>
    <submittedName>
        <fullName evidence="3">Uncharacterized protein</fullName>
    </submittedName>
</protein>
<feature type="compositionally biased region" description="Gly residues" evidence="1">
    <location>
        <begin position="252"/>
        <end position="263"/>
    </location>
</feature>
<keyword evidence="2" id="KW-0472">Membrane</keyword>
<keyword evidence="4" id="KW-1185">Reference proteome</keyword>
<name>A0A150G5P5_GONPE</name>
<dbReference type="Proteomes" id="UP000075714">
    <property type="component" value="Unassembled WGS sequence"/>
</dbReference>
<evidence type="ECO:0000313" key="4">
    <source>
        <dbReference type="Proteomes" id="UP000075714"/>
    </source>
</evidence>
<keyword evidence="2" id="KW-0812">Transmembrane</keyword>
<feature type="transmembrane region" description="Helical" evidence="2">
    <location>
        <begin position="134"/>
        <end position="151"/>
    </location>
</feature>
<dbReference type="EMBL" id="LSYV01000059">
    <property type="protein sequence ID" value="KXZ45151.1"/>
    <property type="molecule type" value="Genomic_DNA"/>
</dbReference>
<feature type="transmembrane region" description="Helical" evidence="2">
    <location>
        <begin position="103"/>
        <end position="122"/>
    </location>
</feature>
<evidence type="ECO:0000313" key="3">
    <source>
        <dbReference type="EMBL" id="KXZ45151.1"/>
    </source>
</evidence>
<evidence type="ECO:0000256" key="1">
    <source>
        <dbReference type="SAM" id="MobiDB-lite"/>
    </source>
</evidence>
<dbReference type="AlphaFoldDB" id="A0A150G5P5"/>
<comment type="caution">
    <text evidence="3">The sequence shown here is derived from an EMBL/GenBank/DDBJ whole genome shotgun (WGS) entry which is preliminary data.</text>
</comment>
<keyword evidence="2" id="KW-1133">Transmembrane helix</keyword>
<feature type="compositionally biased region" description="Gly residues" evidence="1">
    <location>
        <begin position="271"/>
        <end position="283"/>
    </location>
</feature>
<reference evidence="4" key="1">
    <citation type="journal article" date="2016" name="Nat. Commun.">
        <title>The Gonium pectorale genome demonstrates co-option of cell cycle regulation during the evolution of multicellularity.</title>
        <authorList>
            <person name="Hanschen E.R."/>
            <person name="Marriage T.N."/>
            <person name="Ferris P.J."/>
            <person name="Hamaji T."/>
            <person name="Toyoda A."/>
            <person name="Fujiyama A."/>
            <person name="Neme R."/>
            <person name="Noguchi H."/>
            <person name="Minakuchi Y."/>
            <person name="Suzuki M."/>
            <person name="Kawai-Toyooka H."/>
            <person name="Smith D.R."/>
            <person name="Sparks H."/>
            <person name="Anderson J."/>
            <person name="Bakaric R."/>
            <person name="Luria V."/>
            <person name="Karger A."/>
            <person name="Kirschner M.W."/>
            <person name="Durand P.M."/>
            <person name="Michod R.E."/>
            <person name="Nozaki H."/>
            <person name="Olson B.J."/>
        </authorList>
    </citation>
    <scope>NUCLEOTIDE SEQUENCE [LARGE SCALE GENOMIC DNA]</scope>
    <source>
        <strain evidence="4">NIES-2863</strain>
    </source>
</reference>